<feature type="transmembrane region" description="Helical" evidence="1">
    <location>
        <begin position="177"/>
        <end position="197"/>
    </location>
</feature>
<evidence type="ECO:0000256" key="1">
    <source>
        <dbReference type="SAM" id="Phobius"/>
    </source>
</evidence>
<keyword evidence="1" id="KW-0472">Membrane</keyword>
<evidence type="ECO:0000259" key="2">
    <source>
        <dbReference type="PROSITE" id="PS51832"/>
    </source>
</evidence>
<dbReference type="AlphaFoldDB" id="A0A1M5V0M4"/>
<keyword evidence="1" id="KW-1133">Transmembrane helix</keyword>
<dbReference type="EMBL" id="FQXS01000006">
    <property type="protein sequence ID" value="SHH68805.1"/>
    <property type="molecule type" value="Genomic_DNA"/>
</dbReference>
<dbReference type="InterPro" id="IPR052020">
    <property type="entry name" value="Cyclic_di-GMP/3'3'-cGAMP_PDE"/>
</dbReference>
<dbReference type="STRING" id="1121409.SAMN02745124_01457"/>
<keyword evidence="1" id="KW-0812">Transmembrane</keyword>
<dbReference type="RefSeq" id="WP_073374742.1">
    <property type="nucleotide sequence ID" value="NZ_FQXS01000006.1"/>
</dbReference>
<dbReference type="SUPFAM" id="SSF109604">
    <property type="entry name" value="HD-domain/PDEase-like"/>
    <property type="match status" value="1"/>
</dbReference>
<evidence type="ECO:0000313" key="4">
    <source>
        <dbReference type="Proteomes" id="UP000184139"/>
    </source>
</evidence>
<dbReference type="Proteomes" id="UP000184139">
    <property type="component" value="Unassembled WGS sequence"/>
</dbReference>
<evidence type="ECO:0000313" key="3">
    <source>
        <dbReference type="EMBL" id="SHH68805.1"/>
    </source>
</evidence>
<dbReference type="PANTHER" id="PTHR45228">
    <property type="entry name" value="CYCLIC DI-GMP PHOSPHODIESTERASE TM_0186-RELATED"/>
    <property type="match status" value="1"/>
</dbReference>
<accession>A0A1M5V0M4</accession>
<feature type="domain" description="HD-GYP" evidence="2">
    <location>
        <begin position="215"/>
        <end position="410"/>
    </location>
</feature>
<dbReference type="InterPro" id="IPR037522">
    <property type="entry name" value="HD_GYP_dom"/>
</dbReference>
<organism evidence="3 4">
    <name type="scientific">Desulfofustis glycolicus DSM 9705</name>
    <dbReference type="NCBI Taxonomy" id="1121409"/>
    <lineage>
        <taxon>Bacteria</taxon>
        <taxon>Pseudomonadati</taxon>
        <taxon>Thermodesulfobacteriota</taxon>
        <taxon>Desulfobulbia</taxon>
        <taxon>Desulfobulbales</taxon>
        <taxon>Desulfocapsaceae</taxon>
        <taxon>Desulfofustis</taxon>
    </lineage>
</organism>
<dbReference type="OrthoDB" id="9764337at2"/>
<dbReference type="PROSITE" id="PS51832">
    <property type="entry name" value="HD_GYP"/>
    <property type="match status" value="1"/>
</dbReference>
<name>A0A1M5V0M4_9BACT</name>
<reference evidence="3 4" key="1">
    <citation type="submission" date="2016-11" db="EMBL/GenBank/DDBJ databases">
        <authorList>
            <person name="Jaros S."/>
            <person name="Januszkiewicz K."/>
            <person name="Wedrychowicz H."/>
        </authorList>
    </citation>
    <scope>NUCLEOTIDE SEQUENCE [LARGE SCALE GENOMIC DNA]</scope>
    <source>
        <strain evidence="3 4">DSM 9705</strain>
    </source>
</reference>
<keyword evidence="4" id="KW-1185">Reference proteome</keyword>
<proteinExistence type="predicted"/>
<sequence>MKPPLFKREIHFRLLRRIGAACLLAMLLTIAALLYLEYQRLADTMLRGAEHQSGLFAGVIALTGRTPEALPPEVTEHLLRDALEQSSFIQVTVTTADQRALFSGDREDGAARAAAFSATTPPSFASEAAAGRLHFSDKRFYRQVLIPLRDARSNRVIGYLDGLYRLSLDDTTATLRWSGLTGALACAALAVCGLLFYPAMVLLQRQLIAGSGDANRAAGFLLKKLAKTLAAADTATSAHHQHRLVVYAASLAEQQGVARITIRGLIQAAFLHGLDRQGRPDEVVSKREEQQHGISKQLSAMHKRLLKEIKRYRWLREAEPIVRSCHEHYDGTGYPAGLSGQAIPIGARILAIAEHFDALTVPGPGRDPVDLATGLRSIEQESGLRFDPVLVSAFVAMAPNLFTELASLDETALDRRVDGVIKGYLPF</sequence>
<dbReference type="Gene3D" id="1.10.3210.10">
    <property type="entry name" value="Hypothetical protein af1432"/>
    <property type="match status" value="1"/>
</dbReference>
<protein>
    <submittedName>
        <fullName evidence="3">HD domain-containing protein</fullName>
    </submittedName>
</protein>
<dbReference type="InterPro" id="IPR003607">
    <property type="entry name" value="HD/PDEase_dom"/>
</dbReference>
<dbReference type="CDD" id="cd00077">
    <property type="entry name" value="HDc"/>
    <property type="match status" value="1"/>
</dbReference>
<gene>
    <name evidence="3" type="ORF">SAMN02745124_01457</name>
</gene>
<dbReference type="Pfam" id="PF13487">
    <property type="entry name" value="HD_5"/>
    <property type="match status" value="1"/>
</dbReference>
<feature type="transmembrane region" description="Helical" evidence="1">
    <location>
        <begin position="14"/>
        <end position="36"/>
    </location>
</feature>